<accession>A0A2N3L4V0</accession>
<dbReference type="AlphaFoldDB" id="A0A2N3L4V0"/>
<dbReference type="EMBL" id="NXGX01000005">
    <property type="protein sequence ID" value="PKR57838.1"/>
    <property type="molecule type" value="Genomic_DNA"/>
</dbReference>
<dbReference type="PANTHER" id="PTHR33608:SF6">
    <property type="entry name" value="BLL2464 PROTEIN"/>
    <property type="match status" value="1"/>
</dbReference>
<proteinExistence type="predicted"/>
<feature type="compositionally biased region" description="Basic and acidic residues" evidence="1">
    <location>
        <begin position="313"/>
        <end position="322"/>
    </location>
</feature>
<evidence type="ECO:0000256" key="1">
    <source>
        <dbReference type="SAM" id="MobiDB-lite"/>
    </source>
</evidence>
<evidence type="ECO:0000313" key="3">
    <source>
        <dbReference type="EMBL" id="PKR57838.1"/>
    </source>
</evidence>
<dbReference type="Proteomes" id="UP000233332">
    <property type="component" value="Unassembled WGS sequence"/>
</dbReference>
<evidence type="ECO:0000259" key="2">
    <source>
        <dbReference type="Pfam" id="PF01882"/>
    </source>
</evidence>
<protein>
    <submittedName>
        <fullName evidence="3">DUF58 domain-containing protein</fullName>
    </submittedName>
</protein>
<dbReference type="InterPro" id="IPR002881">
    <property type="entry name" value="DUF58"/>
</dbReference>
<dbReference type="RefSeq" id="WP_101303025.1">
    <property type="nucleotide sequence ID" value="NZ_NXGX01000005.1"/>
</dbReference>
<sequence length="322" mass="36238">MALNAVHDHVAAARALAARLPQLIDESRRTAISLRGGLHGNRKVGPGSDFWQFRPYVPGDPTNQIDWRRSARSDHTFIRQTEWQASHNYWIWPVLSPSMYWSSARDIPSKAERTLIISIALADLLIRNGETVGTFDVERTRVTSAEHLEKLAHAMLATPPSIAEQGLNMHPGRKHSVLVLGDFLEFAEHGTQTRNALRHLGQYQNDGALVHILDPAEISPPFQGRVNFLDSNDTLIFKSEKFEDIAEGFKSRAQKWRADVRDAARQNDWLCDRHVTSESASPTLLALYQHLSERQNQSGSNGRGRPNLNRPIPDGHKTQETS</sequence>
<comment type="caution">
    <text evidence="3">The sequence shown here is derived from an EMBL/GenBank/DDBJ whole genome shotgun (WGS) entry which is preliminary data.</text>
</comment>
<dbReference type="PANTHER" id="PTHR33608">
    <property type="entry name" value="BLL2464 PROTEIN"/>
    <property type="match status" value="1"/>
</dbReference>
<name>A0A2N3L4V0_9PROT</name>
<feature type="region of interest" description="Disordered" evidence="1">
    <location>
        <begin position="293"/>
        <end position="322"/>
    </location>
</feature>
<dbReference type="Pfam" id="PF01882">
    <property type="entry name" value="DUF58"/>
    <property type="match status" value="1"/>
</dbReference>
<evidence type="ECO:0000313" key="4">
    <source>
        <dbReference type="Proteomes" id="UP000233332"/>
    </source>
</evidence>
<organism evidence="3 4">
    <name type="scientific">Thalassospira lohafexi</name>
    <dbReference type="NCBI Taxonomy" id="744227"/>
    <lineage>
        <taxon>Bacteria</taxon>
        <taxon>Pseudomonadati</taxon>
        <taxon>Pseudomonadota</taxon>
        <taxon>Alphaproteobacteria</taxon>
        <taxon>Rhodospirillales</taxon>
        <taxon>Thalassospiraceae</taxon>
        <taxon>Thalassospira</taxon>
    </lineage>
</organism>
<gene>
    <name evidence="3" type="ORF">COO92_13800</name>
</gene>
<keyword evidence="4" id="KW-1185">Reference proteome</keyword>
<reference evidence="3 4" key="1">
    <citation type="submission" date="2017-09" db="EMBL/GenBank/DDBJ databases">
        <title>Biodiversity and function of Thalassospira species in the particle-attached aromatic-hydrocarbon-degrading consortia from the surface seawater of the China South Sea.</title>
        <authorList>
            <person name="Dong C."/>
            <person name="Lai Q."/>
            <person name="Shao Z."/>
        </authorList>
    </citation>
    <scope>NUCLEOTIDE SEQUENCE [LARGE SCALE GENOMIC DNA]</scope>
    <source>
        <strain evidence="3 4">139Z-12</strain>
    </source>
</reference>
<feature type="domain" description="DUF58" evidence="2">
    <location>
        <begin position="53"/>
        <end position="254"/>
    </location>
</feature>